<name>H0XN57_OTOGA</name>
<feature type="region of interest" description="Disordered" evidence="1">
    <location>
        <begin position="421"/>
        <end position="442"/>
    </location>
</feature>
<dbReference type="GeneTree" id="ENSGT00390000009751"/>
<dbReference type="OMA" id="NMPQVQK"/>
<dbReference type="EMBL" id="AAQR03043910">
    <property type="status" value="NOT_ANNOTATED_CDS"/>
    <property type="molecule type" value="Genomic_DNA"/>
</dbReference>
<sequence>MNSAKYLLTTSKKLASVPELRSSRSVSVKLPSPPYSKRRNSAKVVHDRIEPMVLRSPPTGGSVVQYALPIPSSRIKDILAEDEMLVKITRHLKSIVATLEDAYGADIQSIPKAFVRSDQEDLCLSVGDDLSSFLTSCSHLAEQLEAAVKEEDTILESLFKWFQWQVNQMEEISKDKTFSEAEFHKADKDVTLSIRQIVGRVQKLEELRVRLKTKTAQAFKAMLHKPPEKEVIPEDSSEVERKYELIEHKIEEFIKKHPSKKYTEAFEMDPQNSYSITHRLNIMLEIFEDQANMLERAINDLSVLEAKYKQMQSDFEGLSREKLMLENELQKLTETETIIPKTKPGKKTAKGEKKKDKRKSEDLEDKKSPDKELKIKEDLLQVQKIARTLEIENTFLKEQLKQALEESERVKQQLNKLLNKEEELPKSEGNTSATVERSSSRIKVKGVDSKNTLFEKEERKSVVSDSAGPTAEVLIKEQSQVRFVNCIRTLEEKN</sequence>
<feature type="compositionally biased region" description="Polar residues" evidence="1">
    <location>
        <begin position="428"/>
        <end position="437"/>
    </location>
</feature>
<dbReference type="Ensembl" id="ENSOGAT00000029211.1">
    <property type="protein sequence ID" value="ENSOGAP00000017548.1"/>
    <property type="gene ID" value="ENSOGAG00000031329.1"/>
</dbReference>
<dbReference type="AlphaFoldDB" id="H0XN57"/>
<evidence type="ECO:0008006" key="4">
    <source>
        <dbReference type="Google" id="ProtNLM"/>
    </source>
</evidence>
<dbReference type="PANTHER" id="PTHR22035">
    <property type="entry name" value="COILED-COIL DOMAIN-CONTAINING PROTEIN 7"/>
    <property type="match status" value="1"/>
</dbReference>
<organism evidence="2 3">
    <name type="scientific">Otolemur garnettii</name>
    <name type="common">Small-eared galago</name>
    <name type="synonym">Garnett's greater bushbaby</name>
    <dbReference type="NCBI Taxonomy" id="30611"/>
    <lineage>
        <taxon>Eukaryota</taxon>
        <taxon>Metazoa</taxon>
        <taxon>Chordata</taxon>
        <taxon>Craniata</taxon>
        <taxon>Vertebrata</taxon>
        <taxon>Euteleostomi</taxon>
        <taxon>Mammalia</taxon>
        <taxon>Eutheria</taxon>
        <taxon>Euarchontoglires</taxon>
        <taxon>Primates</taxon>
        <taxon>Strepsirrhini</taxon>
        <taxon>Lorisiformes</taxon>
        <taxon>Galagidae</taxon>
        <taxon>Otolemur</taxon>
    </lineage>
</organism>
<accession>H0XN57</accession>
<evidence type="ECO:0000256" key="1">
    <source>
        <dbReference type="SAM" id="MobiDB-lite"/>
    </source>
</evidence>
<feature type="compositionally biased region" description="Basic and acidic residues" evidence="1">
    <location>
        <begin position="349"/>
        <end position="368"/>
    </location>
</feature>
<reference evidence="2" key="2">
    <citation type="submission" date="2025-08" db="UniProtKB">
        <authorList>
            <consortium name="Ensembl"/>
        </authorList>
    </citation>
    <scope>IDENTIFICATION</scope>
</reference>
<dbReference type="HOGENOM" id="CLU_040756_0_0_1"/>
<reference evidence="2" key="3">
    <citation type="submission" date="2025-09" db="UniProtKB">
        <authorList>
            <consortium name="Ensembl"/>
        </authorList>
    </citation>
    <scope>IDENTIFICATION</scope>
</reference>
<feature type="region of interest" description="Disordered" evidence="1">
    <location>
        <begin position="335"/>
        <end position="368"/>
    </location>
</feature>
<dbReference type="InParanoid" id="H0XN57"/>
<dbReference type="EMBL" id="AAQR03043909">
    <property type="status" value="NOT_ANNOTATED_CDS"/>
    <property type="molecule type" value="Genomic_DNA"/>
</dbReference>
<dbReference type="Proteomes" id="UP000005225">
    <property type="component" value="Unassembled WGS sequence"/>
</dbReference>
<dbReference type="eggNOG" id="ENOG502S48H">
    <property type="taxonomic scope" value="Eukaryota"/>
</dbReference>
<evidence type="ECO:0000313" key="2">
    <source>
        <dbReference type="Ensembl" id="ENSOGAP00000017548.1"/>
    </source>
</evidence>
<dbReference type="Pfam" id="PF15368">
    <property type="entry name" value="BioT2"/>
    <property type="match status" value="1"/>
</dbReference>
<dbReference type="EMBL" id="AAQR03043911">
    <property type="status" value="NOT_ANNOTATED_CDS"/>
    <property type="molecule type" value="Genomic_DNA"/>
</dbReference>
<keyword evidence="3" id="KW-1185">Reference proteome</keyword>
<protein>
    <recommendedName>
        <fullName evidence="4">Coiled-coil domain containing 7</fullName>
    </recommendedName>
</protein>
<dbReference type="InterPro" id="IPR029272">
    <property type="entry name" value="CCDC7"/>
</dbReference>
<evidence type="ECO:0000313" key="3">
    <source>
        <dbReference type="Proteomes" id="UP000005225"/>
    </source>
</evidence>
<dbReference type="PANTHER" id="PTHR22035:SF4">
    <property type="entry name" value="COILED-COIL DOMAIN-CONTAINING PROTEIN 7"/>
    <property type="match status" value="1"/>
</dbReference>
<proteinExistence type="predicted"/>
<reference evidence="3" key="1">
    <citation type="submission" date="2011-03" db="EMBL/GenBank/DDBJ databases">
        <title>Version 3 of the genome sequence of Otolemur garnettii (Bushbaby).</title>
        <authorList>
            <consortium name="The Broad Institute Genome Sequencing Platform"/>
            <person name="Di Palma F."/>
            <person name="Johnson J."/>
            <person name="Lander E.S."/>
            <person name="Lindblad-Toh K."/>
            <person name="Jaffe D.B."/>
            <person name="Gnerre S."/>
            <person name="MacCallum I."/>
            <person name="Przybylski D."/>
            <person name="Ribeiro F.J."/>
            <person name="Burton J.N."/>
            <person name="Walker B.J."/>
            <person name="Sharpe T."/>
            <person name="Hall G."/>
        </authorList>
    </citation>
    <scope>NUCLEOTIDE SEQUENCE [LARGE SCALE GENOMIC DNA]</scope>
</reference>